<keyword evidence="9 12" id="KW-0472">Membrane</keyword>
<evidence type="ECO:0000256" key="8">
    <source>
        <dbReference type="ARBA" id="ARBA00022989"/>
    </source>
</evidence>
<dbReference type="InterPro" id="IPR032675">
    <property type="entry name" value="LRR_dom_sf"/>
</dbReference>
<keyword evidence="13" id="KW-1185">Reference proteome</keyword>
<proteinExistence type="inferred from homology"/>
<dbReference type="InterPro" id="IPR003591">
    <property type="entry name" value="Leu-rich_rpt_typical-subtyp"/>
</dbReference>
<evidence type="ECO:0000256" key="11">
    <source>
        <dbReference type="ARBA" id="ARBA00023180"/>
    </source>
</evidence>
<feature type="transmembrane region" description="Helical" evidence="12">
    <location>
        <begin position="392"/>
        <end position="412"/>
    </location>
</feature>
<sequence>MDSLYMLNLSQNLLTTSLDQLSRIHTLGYLDLSFNLMAGGISSSICNVSFLQILNLSYNKLIGTIPQCLGNLSSLQVLDLHNNKLHGTLPSTLSKIKGLRTLNLNGNQFEGPLPKSLSNCIQLELLNLGNNQIEDTFPHWLQTLPHLKVLVLRANKLHGIVANLKIKQPFPSLIIFDISTNHFSGPLPIAYVRNFKAMKSKVDSSLQYINIDIGFEAQPFRANYVLVYDSVTETIKGISITLEKIPTNFVYIDLSKNNFDGGISNGIKQLHALKGLNLSYNRLVGSIPQSMGDLAELESLDLSSNMLTGEIPIEFTNLNYLAILNLSYNHLVGEIPQGKQFNTFANDSYEGNVGLCGPPLSKECNKVLDQFPSPSTTFQLEQKFGFGWKPVAIGYGCGMVFGVGLGCCVLLIGKPEWLVRMVGGNPNKRERKNRTR</sequence>
<dbReference type="InterPro" id="IPR001611">
    <property type="entry name" value="Leu-rich_rpt"/>
</dbReference>
<dbReference type="GeneID" id="113845877"/>
<evidence type="ECO:0000256" key="9">
    <source>
        <dbReference type="ARBA" id="ARBA00023136"/>
    </source>
</evidence>
<dbReference type="PRINTS" id="PR00019">
    <property type="entry name" value="LEURICHRPT"/>
</dbReference>
<dbReference type="AlphaFoldDB" id="A0A8B8JDH2"/>
<evidence type="ECO:0000256" key="3">
    <source>
        <dbReference type="ARBA" id="ARBA00022475"/>
    </source>
</evidence>
<reference evidence="13" key="1">
    <citation type="journal article" date="2019" name="Toxins">
        <title>Detection of Abrin-Like and Prepropulchellin-Like Toxin Genes and Transcripts Using Whole Genome Sequencing and Full-Length Transcript Sequencing of Abrus precatorius.</title>
        <authorList>
            <person name="Hovde B.T."/>
            <person name="Daligault H.E."/>
            <person name="Hanschen E.R."/>
            <person name="Kunde Y.A."/>
            <person name="Johnson M.B."/>
            <person name="Starkenburg S.R."/>
            <person name="Johnson S.L."/>
        </authorList>
    </citation>
    <scope>NUCLEOTIDE SEQUENCE [LARGE SCALE GENOMIC DNA]</scope>
</reference>
<gene>
    <name evidence="14" type="primary">LOC113845877</name>
</gene>
<evidence type="ECO:0000256" key="7">
    <source>
        <dbReference type="ARBA" id="ARBA00022737"/>
    </source>
</evidence>
<dbReference type="GO" id="GO:0005886">
    <property type="term" value="C:plasma membrane"/>
    <property type="evidence" value="ECO:0007669"/>
    <property type="project" value="UniProtKB-SubCell"/>
</dbReference>
<evidence type="ECO:0000256" key="6">
    <source>
        <dbReference type="ARBA" id="ARBA00022729"/>
    </source>
</evidence>
<keyword evidence="8 12" id="KW-1133">Transmembrane helix</keyword>
<evidence type="ECO:0000313" key="14">
    <source>
        <dbReference type="RefSeq" id="XP_027329342.1"/>
    </source>
</evidence>
<dbReference type="PANTHER" id="PTHR27004:SF428">
    <property type="entry name" value="OS01G0160600 PROTEIN"/>
    <property type="match status" value="1"/>
</dbReference>
<dbReference type="SUPFAM" id="SSF52058">
    <property type="entry name" value="L domain-like"/>
    <property type="match status" value="1"/>
</dbReference>
<organism evidence="13 14">
    <name type="scientific">Abrus precatorius</name>
    <name type="common">Indian licorice</name>
    <name type="synonym">Glycine abrus</name>
    <dbReference type="NCBI Taxonomy" id="3816"/>
    <lineage>
        <taxon>Eukaryota</taxon>
        <taxon>Viridiplantae</taxon>
        <taxon>Streptophyta</taxon>
        <taxon>Embryophyta</taxon>
        <taxon>Tracheophyta</taxon>
        <taxon>Spermatophyta</taxon>
        <taxon>Magnoliopsida</taxon>
        <taxon>eudicotyledons</taxon>
        <taxon>Gunneridae</taxon>
        <taxon>Pentapetalae</taxon>
        <taxon>rosids</taxon>
        <taxon>fabids</taxon>
        <taxon>Fabales</taxon>
        <taxon>Fabaceae</taxon>
        <taxon>Papilionoideae</taxon>
        <taxon>50 kb inversion clade</taxon>
        <taxon>NPAAA clade</taxon>
        <taxon>indigoferoid/millettioid clade</taxon>
        <taxon>Abreae</taxon>
        <taxon>Abrus</taxon>
    </lineage>
</organism>
<evidence type="ECO:0000313" key="13">
    <source>
        <dbReference type="Proteomes" id="UP000694853"/>
    </source>
</evidence>
<dbReference type="RefSeq" id="XP_027329342.1">
    <property type="nucleotide sequence ID" value="XM_027473541.1"/>
</dbReference>
<dbReference type="Gene3D" id="3.80.10.10">
    <property type="entry name" value="Ribonuclease Inhibitor"/>
    <property type="match status" value="2"/>
</dbReference>
<evidence type="ECO:0000256" key="12">
    <source>
        <dbReference type="SAM" id="Phobius"/>
    </source>
</evidence>
<keyword evidence="11" id="KW-0325">Glycoprotein</keyword>
<dbReference type="Proteomes" id="UP000694853">
    <property type="component" value="Unplaced"/>
</dbReference>
<dbReference type="SMART" id="SM00369">
    <property type="entry name" value="LRR_TYP"/>
    <property type="match status" value="6"/>
</dbReference>
<keyword evidence="7" id="KW-0677">Repeat</keyword>
<protein>
    <submittedName>
        <fullName evidence="14">Receptor-like protein Cf-9 homolog isoform X2</fullName>
    </submittedName>
</protein>
<evidence type="ECO:0000256" key="4">
    <source>
        <dbReference type="ARBA" id="ARBA00022614"/>
    </source>
</evidence>
<evidence type="ECO:0000256" key="10">
    <source>
        <dbReference type="ARBA" id="ARBA00023170"/>
    </source>
</evidence>
<reference evidence="14" key="2">
    <citation type="submission" date="2025-08" db="UniProtKB">
        <authorList>
            <consortium name="RefSeq"/>
        </authorList>
    </citation>
    <scope>IDENTIFICATION</scope>
    <source>
        <tissue evidence="14">Young leaves</tissue>
    </source>
</reference>
<keyword evidence="10" id="KW-0675">Receptor</keyword>
<keyword evidence="3" id="KW-1003">Cell membrane</keyword>
<dbReference type="PANTHER" id="PTHR27004">
    <property type="entry name" value="RECEPTOR-LIKE PROTEIN 12 ISOFORM X1"/>
    <property type="match status" value="1"/>
</dbReference>
<comment type="similarity">
    <text evidence="2">Belongs to the RLP family.</text>
</comment>
<accession>A0A8B8JDH2</accession>
<comment type="subcellular location">
    <subcellularLocation>
        <location evidence="1">Cell membrane</location>
        <topology evidence="1">Single-pass type I membrane protein</topology>
    </subcellularLocation>
</comment>
<keyword evidence="6" id="KW-0732">Signal</keyword>
<dbReference type="FunFam" id="3.80.10.10:FF:000213">
    <property type="entry name" value="Tyrosine-sulfated glycopeptide receptor 1"/>
    <property type="match status" value="1"/>
</dbReference>
<keyword evidence="5 12" id="KW-0812">Transmembrane</keyword>
<evidence type="ECO:0000256" key="5">
    <source>
        <dbReference type="ARBA" id="ARBA00022692"/>
    </source>
</evidence>
<keyword evidence="4" id="KW-0433">Leucine-rich repeat</keyword>
<dbReference type="Pfam" id="PF13855">
    <property type="entry name" value="LRR_8"/>
    <property type="match status" value="3"/>
</dbReference>
<dbReference type="FunFam" id="3.80.10.10:FF:000041">
    <property type="entry name" value="LRR receptor-like serine/threonine-protein kinase ERECTA"/>
    <property type="match status" value="1"/>
</dbReference>
<evidence type="ECO:0000256" key="1">
    <source>
        <dbReference type="ARBA" id="ARBA00004251"/>
    </source>
</evidence>
<name>A0A8B8JDH2_ABRPR</name>
<evidence type="ECO:0000256" key="2">
    <source>
        <dbReference type="ARBA" id="ARBA00009592"/>
    </source>
</evidence>